<reference evidence="3" key="1">
    <citation type="journal article" date="2019" name="Int. J. Syst. Evol. Microbiol.">
        <title>The Global Catalogue of Microorganisms (GCM) 10K type strain sequencing project: providing services to taxonomists for standard genome sequencing and annotation.</title>
        <authorList>
            <consortium name="The Broad Institute Genomics Platform"/>
            <consortium name="The Broad Institute Genome Sequencing Center for Infectious Disease"/>
            <person name="Wu L."/>
            <person name="Ma J."/>
        </authorList>
    </citation>
    <scope>NUCLEOTIDE SEQUENCE [LARGE SCALE GENOMIC DNA]</scope>
    <source>
        <strain evidence="3">CECT 7131</strain>
    </source>
</reference>
<evidence type="ECO:0000256" key="1">
    <source>
        <dbReference type="SAM" id="MobiDB-lite"/>
    </source>
</evidence>
<organism evidence="2 3">
    <name type="scientific">Paeniroseomonas aquatica</name>
    <dbReference type="NCBI Taxonomy" id="373043"/>
    <lineage>
        <taxon>Bacteria</taxon>
        <taxon>Pseudomonadati</taxon>
        <taxon>Pseudomonadota</taxon>
        <taxon>Alphaproteobacteria</taxon>
        <taxon>Acetobacterales</taxon>
        <taxon>Acetobacteraceae</taxon>
        <taxon>Paeniroseomonas</taxon>
    </lineage>
</organism>
<protein>
    <submittedName>
        <fullName evidence="2">Uncharacterized protein</fullName>
    </submittedName>
</protein>
<comment type="caution">
    <text evidence="2">The sequence shown here is derived from an EMBL/GenBank/DDBJ whole genome shotgun (WGS) entry which is preliminary data.</text>
</comment>
<dbReference type="RefSeq" id="WP_290317910.1">
    <property type="nucleotide sequence ID" value="NZ_JAUFPN010000155.1"/>
</dbReference>
<feature type="compositionally biased region" description="Polar residues" evidence="1">
    <location>
        <begin position="24"/>
        <end position="35"/>
    </location>
</feature>
<feature type="compositionally biased region" description="Basic and acidic residues" evidence="1">
    <location>
        <begin position="36"/>
        <end position="49"/>
    </location>
</feature>
<dbReference type="Proteomes" id="UP001529369">
    <property type="component" value="Unassembled WGS sequence"/>
</dbReference>
<accession>A0ABT8A877</accession>
<feature type="region of interest" description="Disordered" evidence="1">
    <location>
        <begin position="24"/>
        <end position="59"/>
    </location>
</feature>
<evidence type="ECO:0000313" key="3">
    <source>
        <dbReference type="Proteomes" id="UP001529369"/>
    </source>
</evidence>
<evidence type="ECO:0000313" key="2">
    <source>
        <dbReference type="EMBL" id="MDN3566018.1"/>
    </source>
</evidence>
<sequence length="59" mass="6708">MATSHTFDCPMMEQLGFQLRQATLRQERASTSQERQQAKADEAAIRAEITRLSPSRRNG</sequence>
<proteinExistence type="predicted"/>
<keyword evidence="3" id="KW-1185">Reference proteome</keyword>
<dbReference type="EMBL" id="JAUFPN010000155">
    <property type="protein sequence ID" value="MDN3566018.1"/>
    <property type="molecule type" value="Genomic_DNA"/>
</dbReference>
<gene>
    <name evidence="2" type="ORF">QWZ14_16740</name>
</gene>
<name>A0ABT8A877_9PROT</name>